<evidence type="ECO:0000313" key="3">
    <source>
        <dbReference type="EMBL" id="TDD19879.1"/>
    </source>
</evidence>
<feature type="non-terminal residue" evidence="3">
    <location>
        <position position="505"/>
    </location>
</feature>
<sequence>MMNRLGRMARRVRTLRRQSALLPGKDDRARHRAVYGAWARSGLQVLAILMAVLPGLLTLISIPAQAVELVNLELSVTGGTDDMPRQMAETAAGLPSLVPSSVAQASAGVPEPDGDGRRPEGAVPLEQRVRTEPPAGKEERELPSGTRRIEQRDAACCSPVIEDRFPLDWALADTLTPLLLVRASSDNGMDYTFKVCDDASMVKGCFSSRVLGDTHFWRVPAGKLAWSHQYFWQVTVKDRGTLAQTVSDADSFTTGVRQPVVGSQLATRGPDGQEFDQVTGNYTTTKTDVKVAVAGPPLSVVRSYNTFDPRGDGMFGTGWSTRWDMKVVRDGSALLVTQPDGRVLRFGAKGDGTFQPPPGMFVTLAEVVGGGWRLMDKSATSYVFDGDGRLSTISDSRGRSQDLAYDAAGLLSTVSAMGGRSLRFTWTGSHVTRVSTDPVDGQALTWTYEYDAGRLTKVCAPGAEPVCTRYEYGSGSNYRAAVLDSGPYGYWRLNEAGGEETADLG</sequence>
<comment type="caution">
    <text evidence="3">The sequence shown here is derived from an EMBL/GenBank/DDBJ whole genome shotgun (WGS) entry which is preliminary data.</text>
</comment>
<organism evidence="3 4">
    <name type="scientific">Nonomuraea diastatica</name>
    <dbReference type="NCBI Taxonomy" id="1848329"/>
    <lineage>
        <taxon>Bacteria</taxon>
        <taxon>Bacillati</taxon>
        <taxon>Actinomycetota</taxon>
        <taxon>Actinomycetes</taxon>
        <taxon>Streptosporangiales</taxon>
        <taxon>Streptosporangiaceae</taxon>
        <taxon>Nonomuraea</taxon>
    </lineage>
</organism>
<evidence type="ECO:0000259" key="2">
    <source>
        <dbReference type="Pfam" id="PF20148"/>
    </source>
</evidence>
<feature type="region of interest" description="Disordered" evidence="1">
    <location>
        <begin position="104"/>
        <end position="149"/>
    </location>
</feature>
<dbReference type="InterPro" id="IPR045351">
    <property type="entry name" value="DUF6531"/>
</dbReference>
<dbReference type="EMBL" id="SMKP01000052">
    <property type="protein sequence ID" value="TDD19879.1"/>
    <property type="molecule type" value="Genomic_DNA"/>
</dbReference>
<dbReference type="InterPro" id="IPR031325">
    <property type="entry name" value="RHS_repeat"/>
</dbReference>
<evidence type="ECO:0000256" key="1">
    <source>
        <dbReference type="SAM" id="MobiDB-lite"/>
    </source>
</evidence>
<name>A0A4R4WL60_9ACTN</name>
<reference evidence="3 4" key="1">
    <citation type="submission" date="2019-03" db="EMBL/GenBank/DDBJ databases">
        <title>Draft genome sequences of novel Actinobacteria.</title>
        <authorList>
            <person name="Sahin N."/>
            <person name="Ay H."/>
            <person name="Saygin H."/>
        </authorList>
    </citation>
    <scope>NUCLEOTIDE SEQUENCE [LARGE SCALE GENOMIC DNA]</scope>
    <source>
        <strain evidence="3 4">KC712</strain>
    </source>
</reference>
<keyword evidence="4" id="KW-1185">Reference proteome</keyword>
<gene>
    <name evidence="3" type="ORF">E1294_19725</name>
</gene>
<dbReference type="AlphaFoldDB" id="A0A4R4WL60"/>
<feature type="compositionally biased region" description="Basic and acidic residues" evidence="1">
    <location>
        <begin position="127"/>
        <end position="149"/>
    </location>
</feature>
<proteinExistence type="predicted"/>
<protein>
    <recommendedName>
        <fullName evidence="2">DUF6531 domain-containing protein</fullName>
    </recommendedName>
</protein>
<dbReference type="Pfam" id="PF05593">
    <property type="entry name" value="RHS_repeat"/>
    <property type="match status" value="1"/>
</dbReference>
<evidence type="ECO:0000313" key="4">
    <source>
        <dbReference type="Proteomes" id="UP000294543"/>
    </source>
</evidence>
<dbReference type="Pfam" id="PF20148">
    <property type="entry name" value="DUF6531"/>
    <property type="match status" value="1"/>
</dbReference>
<accession>A0A4R4WL60</accession>
<dbReference type="Gene3D" id="2.180.10.10">
    <property type="entry name" value="RHS repeat-associated core"/>
    <property type="match status" value="1"/>
</dbReference>
<dbReference type="Proteomes" id="UP000294543">
    <property type="component" value="Unassembled WGS sequence"/>
</dbReference>
<feature type="domain" description="DUF6531" evidence="2">
    <location>
        <begin position="276"/>
        <end position="346"/>
    </location>
</feature>